<comment type="caution">
    <text evidence="1">The sequence shown here is derived from an EMBL/GenBank/DDBJ whole genome shotgun (WGS) entry which is preliminary data.</text>
</comment>
<protein>
    <recommendedName>
        <fullName evidence="3">Phlebovirus glycoprotein G2 fusion domain-containing protein</fullName>
    </recommendedName>
</protein>
<keyword evidence="2" id="KW-1185">Reference proteome</keyword>
<dbReference type="Proteomes" id="UP000024635">
    <property type="component" value="Unassembled WGS sequence"/>
</dbReference>
<dbReference type="AlphaFoldDB" id="A0A016S153"/>
<evidence type="ECO:0008006" key="3">
    <source>
        <dbReference type="Google" id="ProtNLM"/>
    </source>
</evidence>
<dbReference type="Gene3D" id="2.60.40.3770">
    <property type="match status" value="1"/>
</dbReference>
<dbReference type="STRING" id="53326.A0A016S153"/>
<dbReference type="EMBL" id="JARK01001653">
    <property type="protein sequence ID" value="EYB84363.1"/>
    <property type="molecule type" value="Genomic_DNA"/>
</dbReference>
<accession>A0A016S153</accession>
<name>A0A016S153_9BILA</name>
<evidence type="ECO:0000313" key="1">
    <source>
        <dbReference type="EMBL" id="EYB84363.1"/>
    </source>
</evidence>
<reference evidence="2" key="1">
    <citation type="journal article" date="2015" name="Nat. Genet.">
        <title>The genome and transcriptome of the zoonotic hookworm Ancylostoma ceylanicum identify infection-specific gene families.</title>
        <authorList>
            <person name="Schwarz E.M."/>
            <person name="Hu Y."/>
            <person name="Antoshechkin I."/>
            <person name="Miller M.M."/>
            <person name="Sternberg P.W."/>
            <person name="Aroian R.V."/>
        </authorList>
    </citation>
    <scope>NUCLEOTIDE SEQUENCE</scope>
    <source>
        <strain evidence="2">HY135</strain>
    </source>
</reference>
<proteinExistence type="predicted"/>
<organism evidence="1 2">
    <name type="scientific">Ancylostoma ceylanicum</name>
    <dbReference type="NCBI Taxonomy" id="53326"/>
    <lineage>
        <taxon>Eukaryota</taxon>
        <taxon>Metazoa</taxon>
        <taxon>Ecdysozoa</taxon>
        <taxon>Nematoda</taxon>
        <taxon>Chromadorea</taxon>
        <taxon>Rhabditida</taxon>
        <taxon>Rhabditina</taxon>
        <taxon>Rhabditomorpha</taxon>
        <taxon>Strongyloidea</taxon>
        <taxon>Ancylostomatidae</taxon>
        <taxon>Ancylostomatinae</taxon>
        <taxon>Ancylostoma</taxon>
    </lineage>
</organism>
<sequence>MPSTETVHELRRYKQFVVPVEYESIHLLRNYVVATTDEGEFVVVVESKKTAGVPDIAEVVTKEYCDIQTQVIGCYECAHEAMVMTSSKSKMPTEATIACENHEFAIKCGPTNATTTILLAFNHAIVEERCKTDFSGTSEYVVLYGTLHYHVEKPNGASTPSLRRWRRHSGKLRARQMLSLSDKIPPWPFIAARRWATSPAYP</sequence>
<evidence type="ECO:0000313" key="2">
    <source>
        <dbReference type="Proteomes" id="UP000024635"/>
    </source>
</evidence>
<gene>
    <name evidence="1" type="primary">Acey_s0317.g2306</name>
    <name evidence="1" type="ORF">Y032_0317g2306</name>
</gene>